<proteinExistence type="predicted"/>
<feature type="domain" description="Helix-hairpin-helix DNA-binding motif class 1" evidence="2">
    <location>
        <begin position="35"/>
        <end position="54"/>
    </location>
</feature>
<gene>
    <name evidence="3" type="ORF">SAMN04488082_101196</name>
</gene>
<dbReference type="PANTHER" id="PTHR21180">
    <property type="entry name" value="ENDONUCLEASE/EXONUCLEASE/PHOSPHATASE FAMILY DOMAIN-CONTAINING PROTEIN 1"/>
    <property type="match status" value="1"/>
</dbReference>
<keyword evidence="4" id="KW-1185">Reference proteome</keyword>
<evidence type="ECO:0000313" key="4">
    <source>
        <dbReference type="Proteomes" id="UP000198635"/>
    </source>
</evidence>
<dbReference type="RefSeq" id="WP_092372278.1">
    <property type="nucleotide sequence ID" value="NZ_FORX01000001.1"/>
</dbReference>
<dbReference type="Pfam" id="PF12836">
    <property type="entry name" value="HHH_3"/>
    <property type="match status" value="1"/>
</dbReference>
<sequence length="94" mass="10258">MKKFLHVMICVLLLGFFAAPGFAQDLVNINTATVQELTSLPGIGPVTAAKIVEYREAHPFATVEEIQEVKGIGPAKYETIKDRVTVGQTKEAKE</sequence>
<dbReference type="Gene3D" id="1.10.150.320">
    <property type="entry name" value="Photosystem II 12 kDa extrinsic protein"/>
    <property type="match status" value="1"/>
</dbReference>
<name>A0A1I3N6X8_9BACT</name>
<dbReference type="GO" id="GO:0015628">
    <property type="term" value="P:protein secretion by the type II secretion system"/>
    <property type="evidence" value="ECO:0007669"/>
    <property type="project" value="TreeGrafter"/>
</dbReference>
<keyword evidence="1" id="KW-0732">Signal</keyword>
<feature type="domain" description="Helix-hairpin-helix DNA-binding motif class 1" evidence="2">
    <location>
        <begin position="64"/>
        <end position="83"/>
    </location>
</feature>
<reference evidence="4" key="1">
    <citation type="submission" date="2016-10" db="EMBL/GenBank/DDBJ databases">
        <authorList>
            <person name="Varghese N."/>
            <person name="Submissions S."/>
        </authorList>
    </citation>
    <scope>NUCLEOTIDE SEQUENCE [LARGE SCALE GENOMIC DNA]</scope>
    <source>
        <strain evidence="4">DSM 5918</strain>
    </source>
</reference>
<dbReference type="InterPro" id="IPR004509">
    <property type="entry name" value="Competence_ComEA_HhH"/>
</dbReference>
<dbReference type="GO" id="GO:0006281">
    <property type="term" value="P:DNA repair"/>
    <property type="evidence" value="ECO:0007669"/>
    <property type="project" value="InterPro"/>
</dbReference>
<accession>A0A1I3N6X8</accession>
<dbReference type="Proteomes" id="UP000198635">
    <property type="component" value="Unassembled WGS sequence"/>
</dbReference>
<evidence type="ECO:0000313" key="3">
    <source>
        <dbReference type="EMBL" id="SFJ05033.1"/>
    </source>
</evidence>
<evidence type="ECO:0000259" key="2">
    <source>
        <dbReference type="SMART" id="SM00278"/>
    </source>
</evidence>
<dbReference type="EMBL" id="FORX01000001">
    <property type="protein sequence ID" value="SFJ05033.1"/>
    <property type="molecule type" value="Genomic_DNA"/>
</dbReference>
<dbReference type="InterPro" id="IPR051675">
    <property type="entry name" value="Endo/Exo/Phosphatase_dom_1"/>
</dbReference>
<protein>
    <submittedName>
        <fullName evidence="3">Competence protein ComEA</fullName>
    </submittedName>
</protein>
<feature type="chain" id="PRO_5011687439" evidence="1">
    <location>
        <begin position="24"/>
        <end position="94"/>
    </location>
</feature>
<dbReference type="OrthoDB" id="5296317at2"/>
<feature type="signal peptide" evidence="1">
    <location>
        <begin position="1"/>
        <end position="23"/>
    </location>
</feature>
<dbReference type="GO" id="GO:0015627">
    <property type="term" value="C:type II protein secretion system complex"/>
    <property type="evidence" value="ECO:0007669"/>
    <property type="project" value="TreeGrafter"/>
</dbReference>
<dbReference type="InterPro" id="IPR003583">
    <property type="entry name" value="Hlx-hairpin-Hlx_DNA-bd_motif"/>
</dbReference>
<dbReference type="NCBIfam" id="TIGR00426">
    <property type="entry name" value="competence protein ComEA helix-hairpin-helix repeat region"/>
    <property type="match status" value="1"/>
</dbReference>
<dbReference type="SMART" id="SM00278">
    <property type="entry name" value="HhH1"/>
    <property type="match status" value="2"/>
</dbReference>
<organism evidence="3 4">
    <name type="scientific">Desulfomicrobium apsheronum</name>
    <dbReference type="NCBI Taxonomy" id="52560"/>
    <lineage>
        <taxon>Bacteria</taxon>
        <taxon>Pseudomonadati</taxon>
        <taxon>Thermodesulfobacteriota</taxon>
        <taxon>Desulfovibrionia</taxon>
        <taxon>Desulfovibrionales</taxon>
        <taxon>Desulfomicrobiaceae</taxon>
        <taxon>Desulfomicrobium</taxon>
    </lineage>
</organism>
<dbReference type="GO" id="GO:0003677">
    <property type="term" value="F:DNA binding"/>
    <property type="evidence" value="ECO:0007669"/>
    <property type="project" value="InterPro"/>
</dbReference>
<dbReference type="SUPFAM" id="SSF47781">
    <property type="entry name" value="RuvA domain 2-like"/>
    <property type="match status" value="1"/>
</dbReference>
<dbReference type="STRING" id="52560.SAMN04488082_101196"/>
<dbReference type="PANTHER" id="PTHR21180:SF32">
    <property type="entry name" value="ENDONUCLEASE_EXONUCLEASE_PHOSPHATASE FAMILY DOMAIN-CONTAINING PROTEIN 1"/>
    <property type="match status" value="1"/>
</dbReference>
<dbReference type="AlphaFoldDB" id="A0A1I3N6X8"/>
<dbReference type="InterPro" id="IPR010994">
    <property type="entry name" value="RuvA_2-like"/>
</dbReference>
<evidence type="ECO:0000256" key="1">
    <source>
        <dbReference type="SAM" id="SignalP"/>
    </source>
</evidence>